<feature type="region of interest" description="Disordered" evidence="1">
    <location>
        <begin position="1"/>
        <end position="23"/>
    </location>
</feature>
<dbReference type="eggNOG" id="COG2931">
    <property type="taxonomic scope" value="Bacteria"/>
</dbReference>
<evidence type="ECO:0000313" key="2">
    <source>
        <dbReference type="EMBL" id="CAE22050.1"/>
    </source>
</evidence>
<keyword evidence="3" id="KW-1185">Reference proteome</keyword>
<dbReference type="AlphaFoldDB" id="Q7V4S0"/>
<proteinExistence type="predicted"/>
<dbReference type="HOGENOM" id="CLU_2274909_0_0_3"/>
<protein>
    <submittedName>
        <fullName evidence="2">Putative (AJ277631) YapH protein [Yersinia pestis]</fullName>
    </submittedName>
</protein>
<organism evidence="2 3">
    <name type="scientific">Prochlorococcus marinus (strain MIT 9313)</name>
    <dbReference type="NCBI Taxonomy" id="74547"/>
    <lineage>
        <taxon>Bacteria</taxon>
        <taxon>Bacillati</taxon>
        <taxon>Cyanobacteriota</taxon>
        <taxon>Cyanophyceae</taxon>
        <taxon>Synechococcales</taxon>
        <taxon>Prochlorococcaceae</taxon>
        <taxon>Prochlorococcus</taxon>
    </lineage>
</organism>
<dbReference type="KEGG" id="pmt:PMT_1875"/>
<feature type="compositionally biased region" description="Polar residues" evidence="1">
    <location>
        <begin position="1"/>
        <end position="20"/>
    </location>
</feature>
<dbReference type="EMBL" id="BX548175">
    <property type="protein sequence ID" value="CAE22050.1"/>
    <property type="molecule type" value="Genomic_DNA"/>
</dbReference>
<accession>Q7V4S0</accession>
<dbReference type="RefSeq" id="WP_011131242.1">
    <property type="nucleotide sequence ID" value="NC_005071.1"/>
</dbReference>
<reference evidence="2 3" key="1">
    <citation type="journal article" date="2003" name="Nature">
        <title>Genome divergence in two Prochlorococcus ecotypes reflects oceanic niche differentiation.</title>
        <authorList>
            <person name="Rocap G."/>
            <person name="Larimer F.W."/>
            <person name="Lamerdin J.E."/>
            <person name="Malfatti S."/>
            <person name="Chain P."/>
            <person name="Ahlgren N.A."/>
            <person name="Arellano A."/>
            <person name="Coleman M."/>
            <person name="Hauser L."/>
            <person name="Hess W.R."/>
            <person name="Johnson Z.I."/>
            <person name="Land M.L."/>
            <person name="Lindell D."/>
            <person name="Post A.F."/>
            <person name="Regala W."/>
            <person name="Shah M."/>
            <person name="Shaw S.L."/>
            <person name="Steglich C."/>
            <person name="Sullivan M.B."/>
            <person name="Ting C.S."/>
            <person name="Tolonen A."/>
            <person name="Webb E.A."/>
            <person name="Zinser E.R."/>
            <person name="Chisholm S.W."/>
        </authorList>
    </citation>
    <scope>NUCLEOTIDE SEQUENCE [LARGE SCALE GENOMIC DNA]</scope>
    <source>
        <strain evidence="3">MIT 9313</strain>
    </source>
</reference>
<dbReference type="Proteomes" id="UP000001423">
    <property type="component" value="Chromosome"/>
</dbReference>
<evidence type="ECO:0000313" key="3">
    <source>
        <dbReference type="Proteomes" id="UP000001423"/>
    </source>
</evidence>
<evidence type="ECO:0000256" key="1">
    <source>
        <dbReference type="SAM" id="MobiDB-lite"/>
    </source>
</evidence>
<gene>
    <name evidence="2" type="ordered locus">PMT_1875</name>
</gene>
<sequence length="102" mass="10765">MSNGLLTVQSPEKGQKSELNNIDGGTIKNSGTLTIGYNGLLNNDKSSALYNSGAINIMALLNVRVGESGGEMKNSGTIYNDGIVHNMSSLMNFGMLINNNVL</sequence>
<name>Q7V4S0_PROMM</name>